<dbReference type="GO" id="GO:0016020">
    <property type="term" value="C:membrane"/>
    <property type="evidence" value="ECO:0007669"/>
    <property type="project" value="UniProtKB-SubCell"/>
</dbReference>
<evidence type="ECO:0000256" key="3">
    <source>
        <dbReference type="ARBA" id="ARBA00022692"/>
    </source>
</evidence>
<keyword evidence="6" id="KW-0479">Metal-binding</keyword>
<feature type="transmembrane region" description="Helical" evidence="7">
    <location>
        <begin position="76"/>
        <end position="100"/>
    </location>
</feature>
<dbReference type="GO" id="GO:0006882">
    <property type="term" value="P:intracellular zinc ion homeostasis"/>
    <property type="evidence" value="ECO:0007669"/>
    <property type="project" value="TreeGrafter"/>
</dbReference>
<comment type="similarity">
    <text evidence="2">Belongs to the ADIPOR family.</text>
</comment>
<dbReference type="Pfam" id="PF03006">
    <property type="entry name" value="HlyIII"/>
    <property type="match status" value="1"/>
</dbReference>
<name>A0A2S4PKU3_9PEZI</name>
<evidence type="ECO:0000256" key="6">
    <source>
        <dbReference type="PIRSR" id="PIRSR604254-1"/>
    </source>
</evidence>
<dbReference type="PANTHER" id="PTHR20855:SF52">
    <property type="entry name" value="ADIPONECTIN RECEPTOR PROTEIN"/>
    <property type="match status" value="1"/>
</dbReference>
<keyword evidence="6" id="KW-0862">Zinc</keyword>
<evidence type="ECO:0000256" key="4">
    <source>
        <dbReference type="ARBA" id="ARBA00022989"/>
    </source>
</evidence>
<evidence type="ECO:0000313" key="8">
    <source>
        <dbReference type="EMBL" id="POS82665.1"/>
    </source>
</evidence>
<dbReference type="STRING" id="225359.A0A2S4PKU3"/>
<dbReference type="Proteomes" id="UP000237438">
    <property type="component" value="Unassembled WGS sequence"/>
</dbReference>
<feature type="binding site" evidence="6">
    <location>
        <position position="170"/>
    </location>
    <ligand>
        <name>Zn(2+)</name>
        <dbReference type="ChEBI" id="CHEBI:29105"/>
    </ligand>
</feature>
<accession>A0A2S4PKU3</accession>
<reference evidence="8 9" key="1">
    <citation type="submission" date="2017-10" db="EMBL/GenBank/DDBJ databases">
        <title>Development of genomic resources for the powdery mildew, Erysiphe pulchra.</title>
        <authorList>
            <person name="Wadl P.A."/>
            <person name="Mack B.M."/>
            <person name="Moore G."/>
            <person name="Beltz S.B."/>
        </authorList>
    </citation>
    <scope>NUCLEOTIDE SEQUENCE [LARGE SCALE GENOMIC DNA]</scope>
    <source>
        <strain evidence="8">Cflorida</strain>
    </source>
</reference>
<evidence type="ECO:0000256" key="1">
    <source>
        <dbReference type="ARBA" id="ARBA00004141"/>
    </source>
</evidence>
<evidence type="ECO:0000256" key="5">
    <source>
        <dbReference type="ARBA" id="ARBA00023136"/>
    </source>
</evidence>
<evidence type="ECO:0000313" key="9">
    <source>
        <dbReference type="Proteomes" id="UP000237438"/>
    </source>
</evidence>
<evidence type="ECO:0008006" key="10">
    <source>
        <dbReference type="Google" id="ProtNLM"/>
    </source>
</evidence>
<dbReference type="AlphaFoldDB" id="A0A2S4PKU3"/>
<comment type="subcellular location">
    <subcellularLocation>
        <location evidence="1">Membrane</location>
        <topology evidence="1">Multi-pass membrane protein</topology>
    </subcellularLocation>
</comment>
<comment type="caution">
    <text evidence="8">The sequence shown here is derived from an EMBL/GenBank/DDBJ whole genome shotgun (WGS) entry which is preliminary data.</text>
</comment>
<proteinExistence type="inferred from homology"/>
<keyword evidence="5 7" id="KW-0472">Membrane</keyword>
<dbReference type="OrthoDB" id="529367at2759"/>
<dbReference type="GO" id="GO:0046872">
    <property type="term" value="F:metal ion binding"/>
    <property type="evidence" value="ECO:0007669"/>
    <property type="project" value="UniProtKB-KW"/>
</dbReference>
<sequence length="249" mass="27343">MEKDSSKSIAVTTADTNSKTTATTSVKSSSLTVTWEELPAWQQDNHYIRTGYRPASASFLKSFSSLGYLHNESVNIYSHLLGAIFFAILGSLIYYFMIILHSSSSHYSSYYGMMMKAKKAFSASTAYGSGDVTDTAITLATLASSPEEVKVFSCFFAGAISCLAISGTYHSISNHSPTVARWGNKMDYVGIICLIARWPERSKPGFFDIWGSSHQIFHILVLVAAGFHFYSLLTAFKYHHHGTGATCVL</sequence>
<dbReference type="InterPro" id="IPR004254">
    <property type="entry name" value="AdipoR/HlyIII-related"/>
</dbReference>
<dbReference type="GO" id="GO:0038023">
    <property type="term" value="F:signaling receptor activity"/>
    <property type="evidence" value="ECO:0007669"/>
    <property type="project" value="TreeGrafter"/>
</dbReference>
<dbReference type="PANTHER" id="PTHR20855">
    <property type="entry name" value="ADIPOR/PROGESTIN RECEPTOR-RELATED"/>
    <property type="match status" value="1"/>
</dbReference>
<keyword evidence="3 7" id="KW-0812">Transmembrane</keyword>
<dbReference type="EMBL" id="PEDP01002436">
    <property type="protein sequence ID" value="POS82665.1"/>
    <property type="molecule type" value="Genomic_DNA"/>
</dbReference>
<evidence type="ECO:0000256" key="7">
    <source>
        <dbReference type="SAM" id="Phobius"/>
    </source>
</evidence>
<organism evidence="8 9">
    <name type="scientific">Erysiphe pulchra</name>
    <dbReference type="NCBI Taxonomy" id="225359"/>
    <lineage>
        <taxon>Eukaryota</taxon>
        <taxon>Fungi</taxon>
        <taxon>Dikarya</taxon>
        <taxon>Ascomycota</taxon>
        <taxon>Pezizomycotina</taxon>
        <taxon>Leotiomycetes</taxon>
        <taxon>Erysiphales</taxon>
        <taxon>Erysiphaceae</taxon>
        <taxon>Erysiphe</taxon>
    </lineage>
</organism>
<keyword evidence="9" id="KW-1185">Reference proteome</keyword>
<protein>
    <recommendedName>
        <fullName evidence="10">HlyIII-domain-containing protein</fullName>
    </recommendedName>
</protein>
<gene>
    <name evidence="8" type="ORF">EPUL_004488</name>
</gene>
<keyword evidence="4 7" id="KW-1133">Transmembrane helix</keyword>
<evidence type="ECO:0000256" key="2">
    <source>
        <dbReference type="ARBA" id="ARBA00007018"/>
    </source>
</evidence>
<feature type="transmembrane region" description="Helical" evidence="7">
    <location>
        <begin position="216"/>
        <end position="236"/>
    </location>
</feature>